<feature type="region of interest" description="Disordered" evidence="1">
    <location>
        <begin position="1"/>
        <end position="68"/>
    </location>
</feature>
<accession>A0A815HYG8</accession>
<evidence type="ECO:0000313" key="6">
    <source>
        <dbReference type="Proteomes" id="UP000663855"/>
    </source>
</evidence>
<evidence type="ECO:0000313" key="3">
    <source>
        <dbReference type="EMBL" id="CAF1522091.1"/>
    </source>
</evidence>
<dbReference type="Proteomes" id="UP000681967">
    <property type="component" value="Unassembled WGS sequence"/>
</dbReference>
<feature type="compositionally biased region" description="Polar residues" evidence="1">
    <location>
        <begin position="45"/>
        <end position="63"/>
    </location>
</feature>
<organism evidence="2 6">
    <name type="scientific">Rotaria magnacalcarata</name>
    <dbReference type="NCBI Taxonomy" id="392030"/>
    <lineage>
        <taxon>Eukaryota</taxon>
        <taxon>Metazoa</taxon>
        <taxon>Spiralia</taxon>
        <taxon>Gnathifera</taxon>
        <taxon>Rotifera</taxon>
        <taxon>Eurotatoria</taxon>
        <taxon>Bdelloidea</taxon>
        <taxon>Philodinida</taxon>
        <taxon>Philodinidae</taxon>
        <taxon>Rotaria</taxon>
    </lineage>
</organism>
<dbReference type="OrthoDB" id="406368at2759"/>
<dbReference type="EMBL" id="CAJNOV010009373">
    <property type="protein sequence ID" value="CAF1361265.1"/>
    <property type="molecule type" value="Genomic_DNA"/>
</dbReference>
<dbReference type="EMBL" id="CAJNOW010007744">
    <property type="protein sequence ID" value="CAF1522091.1"/>
    <property type="molecule type" value="Genomic_DNA"/>
</dbReference>
<dbReference type="Proteomes" id="UP000681720">
    <property type="component" value="Unassembled WGS sequence"/>
</dbReference>
<dbReference type="Pfam" id="PF07004">
    <property type="entry name" value="SHIPPO-rpt"/>
    <property type="match status" value="2"/>
</dbReference>
<comment type="caution">
    <text evidence="2">The sequence shown here is derived from an EMBL/GenBank/DDBJ whole genome shotgun (WGS) entry which is preliminary data.</text>
</comment>
<evidence type="ECO:0000256" key="1">
    <source>
        <dbReference type="SAM" id="MobiDB-lite"/>
    </source>
</evidence>
<name>A0A815HYG8_9BILA</name>
<dbReference type="InterPro" id="IPR010736">
    <property type="entry name" value="SHIPPO-rpt"/>
</dbReference>
<protein>
    <submittedName>
        <fullName evidence="2">Uncharacterized protein</fullName>
    </submittedName>
</protein>
<dbReference type="Proteomes" id="UP000663834">
    <property type="component" value="Unassembled WGS sequence"/>
</dbReference>
<dbReference type="EMBL" id="CAJOBH010006259">
    <property type="protein sequence ID" value="CAF4050216.1"/>
    <property type="molecule type" value="Genomic_DNA"/>
</dbReference>
<evidence type="ECO:0000313" key="4">
    <source>
        <dbReference type="EMBL" id="CAF4050216.1"/>
    </source>
</evidence>
<dbReference type="AlphaFoldDB" id="A0A815HYG8"/>
<dbReference type="Proteomes" id="UP000663855">
    <property type="component" value="Unassembled WGS sequence"/>
</dbReference>
<dbReference type="EMBL" id="CAJOBJ010217900">
    <property type="protein sequence ID" value="CAF5026440.1"/>
    <property type="molecule type" value="Genomic_DNA"/>
</dbReference>
<reference evidence="2" key="1">
    <citation type="submission" date="2021-02" db="EMBL/GenBank/DDBJ databases">
        <authorList>
            <person name="Nowell W R."/>
        </authorList>
    </citation>
    <scope>NUCLEOTIDE SEQUENCE</scope>
</reference>
<evidence type="ECO:0000313" key="5">
    <source>
        <dbReference type="EMBL" id="CAF5026440.1"/>
    </source>
</evidence>
<sequence>MSLLDHEKQSAYSSELEDRQQKEKSSSDSSNFLNSGITRRGDDTAQYSTDLQCDDLSVNNNPRPGTYKSETAMDIVYKSSPRYTIGTRHTHSRPEYTPGPAYRLPDTRIYKYRSAPAYTLGSRHPLCQALFIVPYKE</sequence>
<evidence type="ECO:0000313" key="2">
    <source>
        <dbReference type="EMBL" id="CAF1361265.1"/>
    </source>
</evidence>
<proteinExistence type="predicted"/>
<gene>
    <name evidence="4" type="ORF">BYL167_LOCUS16391</name>
    <name evidence="2" type="ORF">CJN711_LOCUS19947</name>
    <name evidence="5" type="ORF">GIL414_LOCUS58657</name>
    <name evidence="3" type="ORF">KQP761_LOCUS15766</name>
</gene>
<feature type="compositionally biased region" description="Basic and acidic residues" evidence="1">
    <location>
        <begin position="16"/>
        <end position="26"/>
    </location>
</feature>